<reference evidence="2 3" key="1">
    <citation type="submission" date="2019-10" db="EMBL/GenBank/DDBJ databases">
        <authorList>
            <person name="Dong K."/>
        </authorList>
    </citation>
    <scope>NUCLEOTIDE SEQUENCE [LARGE SCALE GENOMIC DNA]</scope>
    <source>
        <strain evidence="3">dk4302</strain>
    </source>
</reference>
<evidence type="ECO:0000313" key="2">
    <source>
        <dbReference type="EMBL" id="QGA25834.1"/>
    </source>
</evidence>
<accession>A0A5Q0Q990</accession>
<keyword evidence="3" id="KW-1185">Reference proteome</keyword>
<sequence length="156" mass="17310">MNRKIRACFSMCLLLMGTQACNSGKSDNSSQSNDSTAVEHVESASLPGTYEYVGNADTIRLDLHTKQDSVYGQLLYALGEKDRNVGDFKGVIKGGQLIGEYYFMSEGLASVRDMIFNVTKEGLLEGYGEVEERDGGFRFIDTKNLKFNHGMLLIKK</sequence>
<feature type="signal peptide" evidence="1">
    <location>
        <begin position="1"/>
        <end position="22"/>
    </location>
</feature>
<gene>
    <name evidence="2" type="ORF">GFH32_05655</name>
</gene>
<dbReference type="EMBL" id="CP045652">
    <property type="protein sequence ID" value="QGA25834.1"/>
    <property type="molecule type" value="Genomic_DNA"/>
</dbReference>
<evidence type="ECO:0000313" key="3">
    <source>
        <dbReference type="Proteomes" id="UP000326921"/>
    </source>
</evidence>
<dbReference type="KEGG" id="sphe:GFH32_05655"/>
<keyword evidence="1" id="KW-0732">Signal</keyword>
<proteinExistence type="predicted"/>
<dbReference type="Proteomes" id="UP000326921">
    <property type="component" value="Chromosome"/>
</dbReference>
<name>A0A5Q0Q990_9SPHI</name>
<feature type="chain" id="PRO_5024961837" evidence="1">
    <location>
        <begin position="23"/>
        <end position="156"/>
    </location>
</feature>
<organism evidence="2 3">
    <name type="scientific">Sphingobacterium zhuxiongii</name>
    <dbReference type="NCBI Taxonomy" id="2662364"/>
    <lineage>
        <taxon>Bacteria</taxon>
        <taxon>Pseudomonadati</taxon>
        <taxon>Bacteroidota</taxon>
        <taxon>Sphingobacteriia</taxon>
        <taxon>Sphingobacteriales</taxon>
        <taxon>Sphingobacteriaceae</taxon>
        <taxon>Sphingobacterium</taxon>
    </lineage>
</organism>
<evidence type="ECO:0000256" key="1">
    <source>
        <dbReference type="SAM" id="SignalP"/>
    </source>
</evidence>
<protein>
    <submittedName>
        <fullName evidence="2">Uncharacterized protein</fullName>
    </submittedName>
</protein>
<dbReference type="AlphaFoldDB" id="A0A5Q0Q990"/>
<dbReference type="RefSeq" id="WP_153510156.1">
    <property type="nucleotide sequence ID" value="NZ_CP045652.1"/>
</dbReference>
<dbReference type="PROSITE" id="PS51257">
    <property type="entry name" value="PROKAR_LIPOPROTEIN"/>
    <property type="match status" value="1"/>
</dbReference>